<dbReference type="InterPro" id="IPR005586">
    <property type="entry name" value="ABC_trans_aux"/>
</dbReference>
<keyword evidence="4" id="KW-0449">Lipoprotein</keyword>
<organism evidence="4 5">
    <name type="scientific">Lichenifustis flavocetrariae</name>
    <dbReference type="NCBI Taxonomy" id="2949735"/>
    <lineage>
        <taxon>Bacteria</taxon>
        <taxon>Pseudomonadati</taxon>
        <taxon>Pseudomonadota</taxon>
        <taxon>Alphaproteobacteria</taxon>
        <taxon>Hyphomicrobiales</taxon>
        <taxon>Lichenihabitantaceae</taxon>
        <taxon>Lichenifustis</taxon>
    </lineage>
</organism>
<evidence type="ECO:0000313" key="5">
    <source>
        <dbReference type="Proteomes" id="UP001165667"/>
    </source>
</evidence>
<keyword evidence="1" id="KW-0472">Membrane</keyword>
<dbReference type="PANTHER" id="PTHR36698:SF2">
    <property type="entry name" value="MCE_MLAD DOMAIN-CONTAINING PROTEIN"/>
    <property type="match status" value="1"/>
</dbReference>
<dbReference type="PANTHER" id="PTHR36698">
    <property type="entry name" value="BLL5892 PROTEIN"/>
    <property type="match status" value="1"/>
</dbReference>
<evidence type="ECO:0000259" key="3">
    <source>
        <dbReference type="Pfam" id="PF03886"/>
    </source>
</evidence>
<feature type="domain" description="ABC-type transport auxiliary lipoprotein component" evidence="3">
    <location>
        <begin position="209"/>
        <end position="366"/>
    </location>
</feature>
<evidence type="ECO:0000313" key="4">
    <source>
        <dbReference type="EMBL" id="MCW6511738.1"/>
    </source>
</evidence>
<dbReference type="Pfam" id="PF02470">
    <property type="entry name" value="MlaD"/>
    <property type="match status" value="1"/>
</dbReference>
<dbReference type="Proteomes" id="UP001165667">
    <property type="component" value="Unassembled WGS sequence"/>
</dbReference>
<sequence>METNARYLTIGTFALAVIVAVFGFVLWLNRTNGFGVQDTYQVRFGGSVSGLQPGAAVLFDGMRVGAVSRVSLDPQDPRHVLATIAVATGTPVRQDTVAGIESQGLMGTAAVSLQGGSPSALPLVRQGAELGTLVADPAAGRSLTDMARDTLKQVDTILGDNADAIKSTMDSLKTFTGALARNAGKVDGLVAGLERMTGGGPAKVLPPLYDLSAPKLSGLAAAKPPGQIFVVNPTAVVALQTQRLLIRSPDGQLATVGEMQWSDALPTLIQAKILQSFDDAGLAATLTAPATFGKDDRQLQIDLRAFNLTPKPDGMAEVAFSAKLLSADGRVLSTKLFEAKVPCPSEDAATSVEALDTAFGTTVGELALWISAGS</sequence>
<feature type="transmembrane region" description="Helical" evidence="1">
    <location>
        <begin position="7"/>
        <end position="28"/>
    </location>
</feature>
<protein>
    <submittedName>
        <fullName evidence="4">ABC-type transport auxiliary lipoprotein family protein</fullName>
    </submittedName>
</protein>
<evidence type="ECO:0000259" key="2">
    <source>
        <dbReference type="Pfam" id="PF02470"/>
    </source>
</evidence>
<dbReference type="EMBL" id="JAMOIM010000032">
    <property type="protein sequence ID" value="MCW6511738.1"/>
    <property type="molecule type" value="Genomic_DNA"/>
</dbReference>
<dbReference type="RefSeq" id="WP_282588118.1">
    <property type="nucleotide sequence ID" value="NZ_JAMOIM010000032.1"/>
</dbReference>
<dbReference type="Gene3D" id="3.40.50.10610">
    <property type="entry name" value="ABC-type transport auxiliary lipoprotein component"/>
    <property type="match status" value="1"/>
</dbReference>
<proteinExistence type="predicted"/>
<dbReference type="SUPFAM" id="SSF159594">
    <property type="entry name" value="XCC0632-like"/>
    <property type="match status" value="1"/>
</dbReference>
<feature type="domain" description="Mce/MlaD" evidence="2">
    <location>
        <begin position="39"/>
        <end position="116"/>
    </location>
</feature>
<dbReference type="InterPro" id="IPR003399">
    <property type="entry name" value="Mce/MlaD"/>
</dbReference>
<dbReference type="AlphaFoldDB" id="A0AA41Z752"/>
<evidence type="ECO:0000256" key="1">
    <source>
        <dbReference type="SAM" id="Phobius"/>
    </source>
</evidence>
<keyword evidence="5" id="KW-1185">Reference proteome</keyword>
<keyword evidence="1" id="KW-1133">Transmembrane helix</keyword>
<comment type="caution">
    <text evidence="4">The sequence shown here is derived from an EMBL/GenBank/DDBJ whole genome shotgun (WGS) entry which is preliminary data.</text>
</comment>
<reference evidence="4" key="1">
    <citation type="submission" date="2022-05" db="EMBL/GenBank/DDBJ databases">
        <authorList>
            <person name="Pankratov T."/>
        </authorList>
    </citation>
    <scope>NUCLEOTIDE SEQUENCE</scope>
    <source>
        <strain evidence="4">BP6-180914</strain>
    </source>
</reference>
<name>A0AA41Z752_9HYPH</name>
<keyword evidence="1" id="KW-0812">Transmembrane</keyword>
<dbReference type="Pfam" id="PF03886">
    <property type="entry name" value="ABC_trans_aux"/>
    <property type="match status" value="1"/>
</dbReference>
<accession>A0AA41Z752</accession>
<gene>
    <name evidence="4" type="ORF">M8523_27615</name>
</gene>